<proteinExistence type="predicted"/>
<evidence type="ECO:0000256" key="1">
    <source>
        <dbReference type="SAM" id="Phobius"/>
    </source>
</evidence>
<feature type="transmembrane region" description="Helical" evidence="1">
    <location>
        <begin position="17"/>
        <end position="39"/>
    </location>
</feature>
<dbReference type="EMBL" id="LR217705">
    <property type="protein sequence ID" value="VFP80707.1"/>
    <property type="molecule type" value="Genomic_DNA"/>
</dbReference>
<evidence type="ECO:0000313" key="2">
    <source>
        <dbReference type="EMBL" id="VFP80707.1"/>
    </source>
</evidence>
<dbReference type="InterPro" id="IPR036709">
    <property type="entry name" value="Autotransporte_beta_dom_sf"/>
</dbReference>
<gene>
    <name evidence="2" type="ORF">ERCISPPS3390_593</name>
</gene>
<sequence length="738" mass="81147" precursor="true">MKFFNVIINICCKYIHYIFYLLFFFSTISLVFAVTIPILPKEESAEDALKTKLASHADPESHVVYAISSNGEVAGGYSSIQEYQRQASVWSGLSWSHPTKLGTLKSDNTGMASILALSTDGKIAGGYSTPVNTDSRHAVIWSGDNWKIATDIDSKRSNHAIVSEVSSLSADGKIAGGHSSANDKDLLTGAIWSGDHWGTYTNVGMDIEHAKYPIYSGVSVLSGDGKVAGGYMSRNRHASHAIIWSGDNWGKKTIVDGSSSDSIFDKLFNNSISEVLALSFDGKVAGGFRINEKKIPQATLWVGDNWVKQVHLGTLSSNASGESKVLSLSPDGLIAGGYSSINGNSSVCHAIIWSGKDWKNKIDLGTLKNDLSGSSEIFSFSPNGQIVFGESDSDDGVKHPFLFRVPREVSPSLPLNSVSSKRLIEDKNIPMMKPFLVDSINTRSSINQVSTDTFTLLKSQENTLTNLQKGCVAGNNRLCWLIYAKPATFMTKNVIPVVNLGYGVTETFSLGGVITYPLSRYFPNSCKMNGNNLGFGLYADWHSFKRFGELYFRPAISFSQYEVDIERFVLPHTEYGRGNSTLNGFSSSLEWGGGNPIIDQVVLFFWHTGLRYNHFSRNAYQEDDVITLPVFYNKINHNNARGDLGADIRVSIVRHLIWLSGIKIEHILKENNLTSNSSIYETSRLSIRDRSPKTSTTLKNGMVYTLSDNISLSVFESIIPSNSGHENWKLSCNLTGTF</sequence>
<protein>
    <submittedName>
        <fullName evidence="2">Autotransporter beta-domain superfamily protein</fullName>
    </submittedName>
</protein>
<dbReference type="AlphaFoldDB" id="A0A451D4T3"/>
<keyword evidence="1" id="KW-1133">Transmembrane helix</keyword>
<evidence type="ECO:0000313" key="3">
    <source>
        <dbReference type="Proteomes" id="UP000294338"/>
    </source>
</evidence>
<keyword evidence="1" id="KW-0812">Transmembrane</keyword>
<accession>A0A451D4T3</accession>
<dbReference type="SUPFAM" id="SSF103515">
    <property type="entry name" value="Autotransporter"/>
    <property type="match status" value="1"/>
</dbReference>
<dbReference type="Proteomes" id="UP000294338">
    <property type="component" value="Chromosome 1"/>
</dbReference>
<name>A0A451D4T3_9GAMM</name>
<reference evidence="2 3" key="1">
    <citation type="submission" date="2019-02" db="EMBL/GenBank/DDBJ databases">
        <authorList>
            <person name="Manzano-Marin A."/>
            <person name="Manzano-Marin A."/>
        </authorList>
    </citation>
    <scope>NUCLEOTIDE SEQUENCE [LARGE SCALE GENOMIC DNA]</scope>
    <source>
        <strain evidence="2 3">ErCisplendens/pseudotsugae</strain>
    </source>
</reference>
<organism evidence="2 3">
    <name type="scientific">Candidatus Erwinia haradaeae</name>
    <dbReference type="NCBI Taxonomy" id="1922217"/>
    <lineage>
        <taxon>Bacteria</taxon>
        <taxon>Pseudomonadati</taxon>
        <taxon>Pseudomonadota</taxon>
        <taxon>Gammaproteobacteria</taxon>
        <taxon>Enterobacterales</taxon>
        <taxon>Erwiniaceae</taxon>
        <taxon>Erwinia</taxon>
    </lineage>
</organism>
<keyword evidence="1" id="KW-0472">Membrane</keyword>